<dbReference type="EMBL" id="CP043498">
    <property type="protein sequence ID" value="QFY60831.1"/>
    <property type="molecule type" value="Genomic_DNA"/>
</dbReference>
<keyword evidence="3" id="KW-1185">Reference proteome</keyword>
<dbReference type="SUPFAM" id="SSF50475">
    <property type="entry name" value="FMN-binding split barrel"/>
    <property type="match status" value="1"/>
</dbReference>
<accession>A0A5Q0CAE3</accession>
<proteinExistence type="predicted"/>
<protein>
    <submittedName>
        <fullName evidence="2">HugZ family protein</fullName>
    </submittedName>
</protein>
<evidence type="ECO:0000313" key="3">
    <source>
        <dbReference type="Proteomes" id="UP000326881"/>
    </source>
</evidence>
<name>A0A5Q0CAE3_9HYPH</name>
<dbReference type="InterPro" id="IPR037119">
    <property type="entry name" value="Haem_oxidase_HugZ-like_sf"/>
</dbReference>
<dbReference type="KEGG" id="rgr:FZ934_10620"/>
<sequence length="251" mass="27553">MKDQASVLRDTDDDARKLARVLLRSARYAAIAVLDPDTGFPFSSRVLLGTDMDGVPVILVSGLSTHTRALQVDKRASLLTGEPGKGDPLAYARLSTQCIAEPVERDSATHDRIRTRFLNRHPKAKLYVDFPDFRFFRLVPQTASLNGGFGRAYILPADDLTIRSPANEALAERAAAIVQELIAADPELPTRTARALKKHNGTDWYICGIDCAGFDVISGDSLLRQEFGDIALTVEAVYSHISNIKYSIPEI</sequence>
<dbReference type="Proteomes" id="UP000326881">
    <property type="component" value="Chromosome"/>
</dbReference>
<dbReference type="InterPro" id="IPR012349">
    <property type="entry name" value="Split_barrel_FMN-bd"/>
</dbReference>
<feature type="domain" description="CREG-like beta-barrel" evidence="1">
    <location>
        <begin position="13"/>
        <end position="158"/>
    </location>
</feature>
<organism evidence="2 3">
    <name type="scientific">Rhizobium grahamii</name>
    <dbReference type="NCBI Taxonomy" id="1120045"/>
    <lineage>
        <taxon>Bacteria</taxon>
        <taxon>Pseudomonadati</taxon>
        <taxon>Pseudomonadota</taxon>
        <taxon>Alphaproteobacteria</taxon>
        <taxon>Hyphomicrobiales</taxon>
        <taxon>Rhizobiaceae</taxon>
        <taxon>Rhizobium/Agrobacterium group</taxon>
        <taxon>Rhizobium</taxon>
    </lineage>
</organism>
<reference evidence="2 3" key="1">
    <citation type="submission" date="2019-08" db="EMBL/GenBank/DDBJ databases">
        <title>Prosopis cineraria nodule microbiome.</title>
        <authorList>
            <person name="Ali R."/>
            <person name="Chaluvadi S.R."/>
            <person name="Wang X."/>
        </authorList>
    </citation>
    <scope>NUCLEOTIDE SEQUENCE [LARGE SCALE GENOMIC DNA]</scope>
    <source>
        <strain evidence="2 3">BG7</strain>
    </source>
</reference>
<dbReference type="RefSeq" id="WP_153271028.1">
    <property type="nucleotide sequence ID" value="NZ_CP043498.1"/>
</dbReference>
<evidence type="ECO:0000259" key="1">
    <source>
        <dbReference type="Pfam" id="PF13883"/>
    </source>
</evidence>
<dbReference type="InterPro" id="IPR055343">
    <property type="entry name" value="CREG_beta-barrel"/>
</dbReference>
<evidence type="ECO:0000313" key="2">
    <source>
        <dbReference type="EMBL" id="QFY60831.1"/>
    </source>
</evidence>
<dbReference type="Gene3D" id="3.20.180.10">
    <property type="entry name" value="PNP-oxidase-like"/>
    <property type="match status" value="1"/>
</dbReference>
<dbReference type="PANTHER" id="PTHR13343">
    <property type="entry name" value="CREG1 PROTEIN"/>
    <property type="match status" value="1"/>
</dbReference>
<dbReference type="Pfam" id="PF13883">
    <property type="entry name" value="CREG_beta-barrel"/>
    <property type="match status" value="1"/>
</dbReference>
<dbReference type="GO" id="GO:0005737">
    <property type="term" value="C:cytoplasm"/>
    <property type="evidence" value="ECO:0007669"/>
    <property type="project" value="UniProtKB-ARBA"/>
</dbReference>
<dbReference type="AlphaFoldDB" id="A0A5Q0CAE3"/>
<gene>
    <name evidence="2" type="ORF">FZ934_10620</name>
</gene>
<dbReference type="Gene3D" id="2.30.110.10">
    <property type="entry name" value="Electron Transport, Fmn-binding Protein, Chain A"/>
    <property type="match status" value="1"/>
</dbReference>
<dbReference type="PANTHER" id="PTHR13343:SF17">
    <property type="entry name" value="CELLULAR REPRESSOR OF E1A-STIMULATED GENES, ISOFORM A"/>
    <property type="match status" value="1"/>
</dbReference>
<dbReference type="OrthoDB" id="9814594at2"/>